<dbReference type="EMBL" id="JBJHQH010000009">
    <property type="protein sequence ID" value="MFK9092485.1"/>
    <property type="molecule type" value="Genomic_DNA"/>
</dbReference>
<proteinExistence type="predicted"/>
<sequence>MNYNYNDTIICTGYSRLPDGMAAKNLYGVMGVGFEVDPDTDCIVNASCTFVTNMCTDFIKSILKGHDLKDGIEEPIERFEKRYFGLGKKAITSAMRDAYNQYAIYKSMNMTTVSK</sequence>
<evidence type="ECO:0000259" key="1">
    <source>
        <dbReference type="Pfam" id="PF12986"/>
    </source>
</evidence>
<keyword evidence="3" id="KW-1185">Reference proteome</keyword>
<name>A0ABW8RGA1_9BACI</name>
<protein>
    <submittedName>
        <fullName evidence="2">DUF3870 domain-containing protein</fullName>
    </submittedName>
</protein>
<dbReference type="InterPro" id="IPR024617">
    <property type="entry name" value="DUF3870"/>
</dbReference>
<dbReference type="Proteomes" id="UP001623041">
    <property type="component" value="Unassembled WGS sequence"/>
</dbReference>
<feature type="domain" description="DUF3870" evidence="1">
    <location>
        <begin position="11"/>
        <end position="102"/>
    </location>
</feature>
<dbReference type="Pfam" id="PF12986">
    <property type="entry name" value="DUF3870"/>
    <property type="match status" value="1"/>
</dbReference>
<organism evidence="2 3">
    <name type="scientific">Bacillus salipaludis</name>
    <dbReference type="NCBI Taxonomy" id="2547811"/>
    <lineage>
        <taxon>Bacteria</taxon>
        <taxon>Bacillati</taxon>
        <taxon>Bacillota</taxon>
        <taxon>Bacilli</taxon>
        <taxon>Bacillales</taxon>
        <taxon>Bacillaceae</taxon>
        <taxon>Bacillus</taxon>
    </lineage>
</organism>
<dbReference type="RefSeq" id="WP_402961689.1">
    <property type="nucleotide sequence ID" value="NZ_JBJHQH010000009.1"/>
</dbReference>
<comment type="caution">
    <text evidence="2">The sequence shown here is derived from an EMBL/GenBank/DDBJ whole genome shotgun (WGS) entry which is preliminary data.</text>
</comment>
<gene>
    <name evidence="2" type="ORF">ACJEBI_13430</name>
</gene>
<evidence type="ECO:0000313" key="3">
    <source>
        <dbReference type="Proteomes" id="UP001623041"/>
    </source>
</evidence>
<accession>A0ABW8RGA1</accession>
<evidence type="ECO:0000313" key="2">
    <source>
        <dbReference type="EMBL" id="MFK9092485.1"/>
    </source>
</evidence>
<reference evidence="2 3" key="1">
    <citation type="submission" date="2024-11" db="EMBL/GenBank/DDBJ databases">
        <authorList>
            <person name="Lucas J.A."/>
        </authorList>
    </citation>
    <scope>NUCLEOTIDE SEQUENCE [LARGE SCALE GENOMIC DNA]</scope>
    <source>
        <strain evidence="2 3">Z 5.4</strain>
    </source>
</reference>